<keyword evidence="1" id="KW-0732">Signal</keyword>
<dbReference type="PROSITE" id="PS51257">
    <property type="entry name" value="PROKAR_LIPOPROTEIN"/>
    <property type="match status" value="1"/>
</dbReference>
<feature type="chain" id="PRO_5008673045" description="Ysc84 actin-binding domain-containing protein" evidence="1">
    <location>
        <begin position="26"/>
        <end position="196"/>
    </location>
</feature>
<comment type="caution">
    <text evidence="2">The sequence shown here is derived from an EMBL/GenBank/DDBJ whole genome shotgun (WGS) entry which is preliminary data.</text>
</comment>
<accession>A0A1C3EF72</accession>
<feature type="signal peptide" evidence="1">
    <location>
        <begin position="1"/>
        <end position="25"/>
    </location>
</feature>
<proteinExistence type="predicted"/>
<dbReference type="EMBL" id="LYBM01000028">
    <property type="protein sequence ID" value="ODA31869.1"/>
    <property type="molecule type" value="Genomic_DNA"/>
</dbReference>
<sequence>MRKGQLFNPLILMLCALMTLLSGCAATSTKQVPLLTQAEATLDSFKVYPELTPFFEQSYGYAIFPSVGKGAFWVGGAYGKGIVYRKHVAVSQAELKQISVGFAFGGQAFSEILFFENARTFEDFLSGTFALNAQVSAAALTEGAAASAGTQGVTTGSSRHEFKARYVNGTAVFTQNKGGLMIEAAVAGQHFEISKL</sequence>
<dbReference type="CDD" id="cd11524">
    <property type="entry name" value="SYLF"/>
    <property type="match status" value="1"/>
</dbReference>
<gene>
    <name evidence="2" type="ORF">A8L45_14765</name>
</gene>
<protein>
    <recommendedName>
        <fullName evidence="4">Ysc84 actin-binding domain-containing protein</fullName>
    </recommendedName>
</protein>
<dbReference type="AlphaFoldDB" id="A0A1C3EF72"/>
<evidence type="ECO:0008006" key="4">
    <source>
        <dbReference type="Google" id="ProtNLM"/>
    </source>
</evidence>
<dbReference type="RefSeq" id="WP_068903594.1">
    <property type="nucleotide sequence ID" value="NZ_JBHUIF010000028.1"/>
</dbReference>
<organism evidence="2 3">
    <name type="scientific">Veronia pacifica</name>
    <dbReference type="NCBI Taxonomy" id="1080227"/>
    <lineage>
        <taxon>Bacteria</taxon>
        <taxon>Pseudomonadati</taxon>
        <taxon>Pseudomonadota</taxon>
        <taxon>Gammaproteobacteria</taxon>
        <taxon>Vibrionales</taxon>
        <taxon>Vibrionaceae</taxon>
        <taxon>Veronia</taxon>
    </lineage>
</organism>
<dbReference type="Proteomes" id="UP000094936">
    <property type="component" value="Unassembled WGS sequence"/>
</dbReference>
<evidence type="ECO:0000313" key="3">
    <source>
        <dbReference type="Proteomes" id="UP000094936"/>
    </source>
</evidence>
<keyword evidence="3" id="KW-1185">Reference proteome</keyword>
<dbReference type="STRING" id="1080227.A8L45_14765"/>
<evidence type="ECO:0000313" key="2">
    <source>
        <dbReference type="EMBL" id="ODA31869.1"/>
    </source>
</evidence>
<evidence type="ECO:0000256" key="1">
    <source>
        <dbReference type="SAM" id="SignalP"/>
    </source>
</evidence>
<dbReference type="OrthoDB" id="5405772at2"/>
<name>A0A1C3EF72_9GAMM</name>
<reference evidence="2 3" key="1">
    <citation type="submission" date="2016-05" db="EMBL/GenBank/DDBJ databases">
        <title>Genomic Taxonomy of the Vibrionaceae.</title>
        <authorList>
            <person name="Gomez-Gil B."/>
            <person name="Enciso-Ibarra J."/>
        </authorList>
    </citation>
    <scope>NUCLEOTIDE SEQUENCE [LARGE SCALE GENOMIC DNA]</scope>
    <source>
        <strain evidence="2 3">CAIM 1920</strain>
    </source>
</reference>